<name>A0A510IEX4_9VIBR</name>
<keyword evidence="4" id="KW-0472">Membrane</keyword>
<keyword evidence="4" id="KW-1133">Transmembrane helix</keyword>
<comment type="similarity">
    <text evidence="1 4">Belongs to the peptidase S26 family.</text>
</comment>
<dbReference type="SUPFAM" id="SSF51306">
    <property type="entry name" value="LexA/Signal peptidase"/>
    <property type="match status" value="1"/>
</dbReference>
<keyword evidence="4" id="KW-0378">Hydrolase</keyword>
<dbReference type="PANTHER" id="PTHR43390">
    <property type="entry name" value="SIGNAL PEPTIDASE I"/>
    <property type="match status" value="1"/>
</dbReference>
<reference evidence="7" key="1">
    <citation type="submission" date="2019-07" db="EMBL/GenBank/DDBJ databases">
        <title>Complete Genome Sequences of Vibrion rotiferianus strain AM7.</title>
        <authorList>
            <person name="Miyazaki K."/>
            <person name="Wiseschart A."/>
            <person name="Pootanakit K."/>
            <person name="Ishimori K."/>
            <person name="Kitahara K."/>
        </authorList>
    </citation>
    <scope>NUCLEOTIDE SEQUENCE [LARGE SCALE GENOMIC DNA]</scope>
    <source>
        <strain evidence="7">AM7</strain>
        <plasmid evidence="7">pam7 dna</plasmid>
    </source>
</reference>
<proteinExistence type="inferred from homology"/>
<dbReference type="NCBIfam" id="TIGR02227">
    <property type="entry name" value="sigpep_I_bact"/>
    <property type="match status" value="1"/>
</dbReference>
<dbReference type="PANTHER" id="PTHR43390:SF1">
    <property type="entry name" value="CHLOROPLAST PROCESSING PEPTIDASE"/>
    <property type="match status" value="1"/>
</dbReference>
<dbReference type="GO" id="GO:0016020">
    <property type="term" value="C:membrane"/>
    <property type="evidence" value="ECO:0007669"/>
    <property type="project" value="UniProtKB-SubCell"/>
</dbReference>
<dbReference type="Proteomes" id="UP000315115">
    <property type="component" value="Plasmid pAM7"/>
</dbReference>
<dbReference type="EC" id="3.4.21.89" evidence="4"/>
<dbReference type="CDD" id="cd06530">
    <property type="entry name" value="S26_SPase_I"/>
    <property type="match status" value="1"/>
</dbReference>
<evidence type="ECO:0000259" key="5">
    <source>
        <dbReference type="Pfam" id="PF10502"/>
    </source>
</evidence>
<keyword evidence="4" id="KW-0812">Transmembrane</keyword>
<evidence type="ECO:0000313" key="6">
    <source>
        <dbReference type="EMBL" id="BBL92269.1"/>
    </source>
</evidence>
<dbReference type="InterPro" id="IPR019533">
    <property type="entry name" value="Peptidase_S26"/>
</dbReference>
<comment type="caution">
    <text evidence="4">Lacks conserved residue(s) required for the propagation of feature annotation.</text>
</comment>
<feature type="active site" evidence="3">
    <location>
        <position position="66"/>
    </location>
</feature>
<feature type="domain" description="Peptidase S26" evidence="5">
    <location>
        <begin position="50"/>
        <end position="225"/>
    </location>
</feature>
<sequence length="226" mass="25015">MLSLYLLSISVAGTLALFYHFTYGKFLGSKKMGWAGSFLALNAPLTLGLWVTIEVGIDRMIVPSSSMLPSIAIGDSFFVNKTAYKYDYLLGNTQHSKPVTGETVVMKFPINTDIHYVKVLIANELQSVKLEQKGITVDSQFYPFEKEKGTIEYQISKEESDVFDRYKINLNGFEHTFLKKSGEPISPIKVIVPSGGMFVLGTNLDYSGDSRQMGAISNSLLVGRAI</sequence>
<accession>A0A510IEX4</accession>
<evidence type="ECO:0000256" key="4">
    <source>
        <dbReference type="RuleBase" id="RU362042"/>
    </source>
</evidence>
<dbReference type="GO" id="GO:0004252">
    <property type="term" value="F:serine-type endopeptidase activity"/>
    <property type="evidence" value="ECO:0007669"/>
    <property type="project" value="InterPro"/>
</dbReference>
<dbReference type="PRINTS" id="PR00727">
    <property type="entry name" value="LEADERPTASE"/>
</dbReference>
<keyword evidence="4" id="KW-0645">Protease</keyword>
<evidence type="ECO:0000256" key="2">
    <source>
        <dbReference type="ARBA" id="ARBA00019232"/>
    </source>
</evidence>
<gene>
    <name evidence="6" type="ORF">VroAM7_49220</name>
</gene>
<evidence type="ECO:0000256" key="1">
    <source>
        <dbReference type="ARBA" id="ARBA00009370"/>
    </source>
</evidence>
<comment type="catalytic activity">
    <reaction evidence="4">
        <text>Cleavage of hydrophobic, N-terminal signal or leader sequences from secreted and periplasmic proteins.</text>
        <dbReference type="EC" id="3.4.21.89"/>
    </reaction>
</comment>
<dbReference type="InterPro" id="IPR036286">
    <property type="entry name" value="LexA/Signal_pep-like_sf"/>
</dbReference>
<dbReference type="AlphaFoldDB" id="A0A510IEX4"/>
<dbReference type="EMBL" id="AP019800">
    <property type="protein sequence ID" value="BBL92269.1"/>
    <property type="molecule type" value="Genomic_DNA"/>
</dbReference>
<dbReference type="Pfam" id="PF10502">
    <property type="entry name" value="Peptidase_S26"/>
    <property type="match status" value="1"/>
</dbReference>
<organism evidence="6 7">
    <name type="scientific">Vibrio rotiferianus</name>
    <dbReference type="NCBI Taxonomy" id="190895"/>
    <lineage>
        <taxon>Bacteria</taxon>
        <taxon>Pseudomonadati</taxon>
        <taxon>Pseudomonadota</taxon>
        <taxon>Gammaproteobacteria</taxon>
        <taxon>Vibrionales</taxon>
        <taxon>Vibrionaceae</taxon>
        <taxon>Vibrio</taxon>
    </lineage>
</organism>
<feature type="active site" evidence="3">
    <location>
        <position position="118"/>
    </location>
</feature>
<keyword evidence="6" id="KW-0614">Plasmid</keyword>
<evidence type="ECO:0000313" key="7">
    <source>
        <dbReference type="Proteomes" id="UP000315115"/>
    </source>
</evidence>
<dbReference type="GO" id="GO:0006465">
    <property type="term" value="P:signal peptide processing"/>
    <property type="evidence" value="ECO:0007669"/>
    <property type="project" value="InterPro"/>
</dbReference>
<feature type="transmembrane region" description="Helical" evidence="4">
    <location>
        <begin position="34"/>
        <end position="57"/>
    </location>
</feature>
<dbReference type="RefSeq" id="WP_143694258.1">
    <property type="nucleotide sequence ID" value="NZ_AP019800.1"/>
</dbReference>
<dbReference type="InterPro" id="IPR000223">
    <property type="entry name" value="Pept_S26A_signal_pept_1"/>
</dbReference>
<comment type="subcellular location">
    <subcellularLocation>
        <location evidence="4">Membrane</location>
        <topology evidence="4">Multi-pass membrane protein</topology>
    </subcellularLocation>
</comment>
<protein>
    <recommendedName>
        <fullName evidence="2 4">Signal peptidase I</fullName>
        <ecNumber evidence="4">3.4.21.89</ecNumber>
    </recommendedName>
</protein>
<evidence type="ECO:0000256" key="3">
    <source>
        <dbReference type="PIRSR" id="PIRSR600223-1"/>
    </source>
</evidence>
<dbReference type="GO" id="GO:0009003">
    <property type="term" value="F:signal peptidase activity"/>
    <property type="evidence" value="ECO:0007669"/>
    <property type="project" value="UniProtKB-EC"/>
</dbReference>
<geneLocation type="plasmid" evidence="7">
    <name>pam7 dna</name>
</geneLocation>
<dbReference type="Gene3D" id="2.10.109.10">
    <property type="entry name" value="Umud Fragment, subunit A"/>
    <property type="match status" value="1"/>
</dbReference>